<reference evidence="2" key="1">
    <citation type="journal article" date="2011" name="Plant Physiol.">
        <title>Comprehensive sequence analysis of 24,783 barley full-length cDNAs derived from 12 clone libraries.</title>
        <authorList>
            <person name="Matsumoto T."/>
            <person name="Tanaka T."/>
            <person name="Sakai H."/>
            <person name="Amano N."/>
            <person name="Kanamori H."/>
            <person name="Kurita K."/>
            <person name="Kikuta A."/>
            <person name="Kamiya K."/>
            <person name="Yamamoto M."/>
            <person name="Ikawa H."/>
            <person name="Fujii N."/>
            <person name="Hori K."/>
            <person name="Itoh T."/>
            <person name="Sato K."/>
        </authorList>
    </citation>
    <scope>NUCLEOTIDE SEQUENCE</scope>
    <source>
        <tissue evidence="2">Shoot</tissue>
    </source>
</reference>
<accession>F2D9D3</accession>
<dbReference type="AlphaFoldDB" id="F2D9D3"/>
<evidence type="ECO:0000313" key="2">
    <source>
        <dbReference type="EMBL" id="BAJ91704.1"/>
    </source>
</evidence>
<dbReference type="RefSeq" id="XP_044972478.1">
    <property type="nucleotide sequence ID" value="XM_045116543.1"/>
</dbReference>
<feature type="compositionally biased region" description="Polar residues" evidence="1">
    <location>
        <begin position="163"/>
        <end position="172"/>
    </location>
</feature>
<feature type="compositionally biased region" description="Pro residues" evidence="1">
    <location>
        <begin position="35"/>
        <end position="51"/>
    </location>
</feature>
<name>F2D9D3_HORVV</name>
<feature type="compositionally biased region" description="Polar residues" evidence="1">
    <location>
        <begin position="1"/>
        <end position="18"/>
    </location>
</feature>
<dbReference type="KEGG" id="hvg:123439931"/>
<dbReference type="GeneID" id="123439931"/>
<feature type="compositionally biased region" description="Basic and acidic residues" evidence="1">
    <location>
        <begin position="94"/>
        <end position="103"/>
    </location>
</feature>
<feature type="region of interest" description="Disordered" evidence="1">
    <location>
        <begin position="1"/>
        <end position="190"/>
    </location>
</feature>
<sequence length="190" mass="20256">MARTSRAGSPANSATLASSLLREPHRGIPAFPHSSPGPPPILPMPRAPCPWSPTAASAVADEPLDMALPTRTWPPRRCGPFPERANARGIAGVDRGHQGERRQCSILPPRRSQLEQEVGGGADQQGPPVSGTSPRPTHKWRREPSWSSPRTGDVKAGGAFCITHTTASQAQLGPSEAEVRPARNIVTPLW</sequence>
<organism evidence="2">
    <name type="scientific">Hordeum vulgare subsp. vulgare</name>
    <name type="common">Domesticated barley</name>
    <dbReference type="NCBI Taxonomy" id="112509"/>
    <lineage>
        <taxon>Eukaryota</taxon>
        <taxon>Viridiplantae</taxon>
        <taxon>Streptophyta</taxon>
        <taxon>Embryophyta</taxon>
        <taxon>Tracheophyta</taxon>
        <taxon>Spermatophyta</taxon>
        <taxon>Magnoliopsida</taxon>
        <taxon>Liliopsida</taxon>
        <taxon>Poales</taxon>
        <taxon>Poaceae</taxon>
        <taxon>BOP clade</taxon>
        <taxon>Pooideae</taxon>
        <taxon>Triticodae</taxon>
        <taxon>Triticeae</taxon>
        <taxon>Hordeinae</taxon>
        <taxon>Hordeum</taxon>
    </lineage>
</organism>
<protein>
    <submittedName>
        <fullName evidence="2">Predicted protein</fullName>
    </submittedName>
</protein>
<dbReference type="EMBL" id="AK360495">
    <property type="protein sequence ID" value="BAJ91704.1"/>
    <property type="molecule type" value="mRNA"/>
</dbReference>
<proteinExistence type="evidence at transcript level"/>
<evidence type="ECO:0000256" key="1">
    <source>
        <dbReference type="SAM" id="MobiDB-lite"/>
    </source>
</evidence>